<gene>
    <name evidence="1" type="ORF">THIOM_005179</name>
</gene>
<dbReference type="AlphaFoldDB" id="A0A176RTY4"/>
<keyword evidence="2" id="KW-1185">Reference proteome</keyword>
<evidence type="ECO:0000313" key="1">
    <source>
        <dbReference type="EMBL" id="OAD19198.1"/>
    </source>
</evidence>
<sequence length="97" mass="11271">LATSTLQAKETCKPWNVNAPLERYHEVEKRLGLTLTKPQFDYLWKQIHNTPWTLRFGGFVQGYVIVRWDVLTSPYPSSRSAGRDILRLMGVIDFCED</sequence>
<reference evidence="1 2" key="1">
    <citation type="submission" date="2016-05" db="EMBL/GenBank/DDBJ databases">
        <title>Single-cell genome of chain-forming Candidatus Thiomargarita nelsonii and comparison to other large sulfur-oxidizing bacteria.</title>
        <authorList>
            <person name="Winkel M."/>
            <person name="Salman V."/>
            <person name="Woyke T."/>
            <person name="Schulz-Vogt H."/>
            <person name="Richter M."/>
            <person name="Flood B."/>
            <person name="Bailey J."/>
            <person name="Amann R."/>
            <person name="Mussmann M."/>
        </authorList>
    </citation>
    <scope>NUCLEOTIDE SEQUENCE [LARGE SCALE GENOMIC DNA]</scope>
    <source>
        <strain evidence="1 2">THI036</strain>
    </source>
</reference>
<protein>
    <submittedName>
        <fullName evidence="1">Uncharacterized protein</fullName>
    </submittedName>
</protein>
<dbReference type="Proteomes" id="UP000076962">
    <property type="component" value="Unassembled WGS sequence"/>
</dbReference>
<comment type="caution">
    <text evidence="1">The sequence shown here is derived from an EMBL/GenBank/DDBJ whole genome shotgun (WGS) entry which is preliminary data.</text>
</comment>
<name>A0A176RTY4_9GAMM</name>
<organism evidence="1 2">
    <name type="scientific">Candidatus Thiomargarita nelsonii</name>
    <dbReference type="NCBI Taxonomy" id="1003181"/>
    <lineage>
        <taxon>Bacteria</taxon>
        <taxon>Pseudomonadati</taxon>
        <taxon>Pseudomonadota</taxon>
        <taxon>Gammaproteobacteria</taxon>
        <taxon>Thiotrichales</taxon>
        <taxon>Thiotrichaceae</taxon>
        <taxon>Thiomargarita</taxon>
    </lineage>
</organism>
<accession>A0A176RTY4</accession>
<proteinExistence type="predicted"/>
<dbReference type="EMBL" id="LUTY01002902">
    <property type="protein sequence ID" value="OAD19198.1"/>
    <property type="molecule type" value="Genomic_DNA"/>
</dbReference>
<feature type="non-terminal residue" evidence="1">
    <location>
        <position position="1"/>
    </location>
</feature>
<evidence type="ECO:0000313" key="2">
    <source>
        <dbReference type="Proteomes" id="UP000076962"/>
    </source>
</evidence>